<evidence type="ECO:0000313" key="3">
    <source>
        <dbReference type="Proteomes" id="UP000760494"/>
    </source>
</evidence>
<feature type="compositionally biased region" description="Basic and acidic residues" evidence="1">
    <location>
        <begin position="46"/>
        <end position="64"/>
    </location>
</feature>
<accession>A0A0I9XRW8</accession>
<feature type="compositionally biased region" description="Basic and acidic residues" evidence="1">
    <location>
        <begin position="1"/>
        <end position="16"/>
    </location>
</feature>
<protein>
    <submittedName>
        <fullName evidence="2">Uncharacterized protein</fullName>
    </submittedName>
</protein>
<evidence type="ECO:0000256" key="1">
    <source>
        <dbReference type="SAM" id="MobiDB-lite"/>
    </source>
</evidence>
<organism evidence="2 3">
    <name type="scientific">Fusarium fujikuroi</name>
    <name type="common">Bakanae and foot rot disease fungus</name>
    <name type="synonym">Gibberella fujikuroi</name>
    <dbReference type="NCBI Taxonomy" id="5127"/>
    <lineage>
        <taxon>Eukaryota</taxon>
        <taxon>Fungi</taxon>
        <taxon>Dikarya</taxon>
        <taxon>Ascomycota</taxon>
        <taxon>Pezizomycotina</taxon>
        <taxon>Sordariomycetes</taxon>
        <taxon>Hypocreomycetidae</taxon>
        <taxon>Hypocreales</taxon>
        <taxon>Nectriaceae</taxon>
        <taxon>Fusarium</taxon>
        <taxon>Fusarium fujikuroi species complex</taxon>
    </lineage>
</organism>
<feature type="compositionally biased region" description="Basic and acidic residues" evidence="1">
    <location>
        <begin position="85"/>
        <end position="99"/>
    </location>
</feature>
<evidence type="ECO:0000313" key="2">
    <source>
        <dbReference type="EMBL" id="VTT55447.1"/>
    </source>
</evidence>
<dbReference type="EMBL" id="CABFJX010000001">
    <property type="protein sequence ID" value="VTT55447.1"/>
    <property type="molecule type" value="Genomic_DNA"/>
</dbReference>
<dbReference type="AlphaFoldDB" id="A0A0I9XRW8"/>
<proteinExistence type="predicted"/>
<name>A0A0I9XRW8_FUSFU</name>
<dbReference type="OrthoDB" id="4978637at2759"/>
<dbReference type="Proteomes" id="UP000760494">
    <property type="component" value="Unassembled WGS sequence"/>
</dbReference>
<feature type="region of interest" description="Disordered" evidence="1">
    <location>
        <begin position="1"/>
        <end position="20"/>
    </location>
</feature>
<comment type="caution">
    <text evidence="2">The sequence shown here is derived from an EMBL/GenBank/DDBJ whole genome shotgun (WGS) entry which is preliminary data.</text>
</comment>
<sequence>MREHAIPHRNRPRYDHTAPPTFNKINWDGGGNRADQLQRTSPKGSVHSERHSPKPVFKKVDWNAKGHPVRSVSPRGTTFRLPARRPRDAPMMDAHKPDNIEEGPGPRA</sequence>
<reference evidence="2" key="1">
    <citation type="submission" date="2019-05" db="EMBL/GenBank/DDBJ databases">
        <authorList>
            <person name="Piombo E."/>
        </authorList>
    </citation>
    <scope>NUCLEOTIDE SEQUENCE</scope>
    <source>
        <strain evidence="2">C2S</strain>
    </source>
</reference>
<gene>
    <name evidence="2" type="ORF">C2S_282</name>
</gene>
<feature type="region of interest" description="Disordered" evidence="1">
    <location>
        <begin position="25"/>
        <end position="108"/>
    </location>
</feature>
<dbReference type="eggNOG" id="ENOG502RKWG">
    <property type="taxonomic scope" value="Eukaryota"/>
</dbReference>